<comment type="caution">
    <text evidence="1">The sequence shown here is derived from an EMBL/GenBank/DDBJ whole genome shotgun (WGS) entry which is preliminary data.</text>
</comment>
<dbReference type="Proteomes" id="UP000317940">
    <property type="component" value="Unassembled WGS sequence"/>
</dbReference>
<keyword evidence="2" id="KW-1185">Reference proteome</keyword>
<dbReference type="OrthoDB" id="1248892at2"/>
<evidence type="ECO:0000313" key="2">
    <source>
        <dbReference type="Proteomes" id="UP000317940"/>
    </source>
</evidence>
<organism evidence="1 2">
    <name type="scientific">Kitasatospora viridis</name>
    <dbReference type="NCBI Taxonomy" id="281105"/>
    <lineage>
        <taxon>Bacteria</taxon>
        <taxon>Bacillati</taxon>
        <taxon>Actinomycetota</taxon>
        <taxon>Actinomycetes</taxon>
        <taxon>Kitasatosporales</taxon>
        <taxon>Streptomycetaceae</taxon>
        <taxon>Kitasatospora</taxon>
    </lineage>
</organism>
<dbReference type="EMBL" id="VIWT01000001">
    <property type="protein sequence ID" value="TWF99131.1"/>
    <property type="molecule type" value="Genomic_DNA"/>
</dbReference>
<sequence length="161" mass="17366">MAFTEKLLWAPGPVQVGGYRLKRYHIGSDPAGLDPAVEKAAYSVLPDLLPAPDTSLKAGFVVVHQGEGSDAYVSAYCWTRGSALSFAGAAAGQPALGCPDLSPTHFVRLTRPLVGHVWELAPLRHERDTWVRHLLAPERPDLEGYLADHYREGSTGPDPLG</sequence>
<gene>
    <name evidence="1" type="ORF">FHX73_112970</name>
</gene>
<protein>
    <submittedName>
        <fullName evidence="1">Uncharacterized protein</fullName>
    </submittedName>
</protein>
<proteinExistence type="predicted"/>
<name>A0A561UIB9_9ACTN</name>
<dbReference type="RefSeq" id="WP_145905447.1">
    <property type="nucleotide sequence ID" value="NZ_BAAAMZ010000011.1"/>
</dbReference>
<reference evidence="1 2" key="1">
    <citation type="submission" date="2019-06" db="EMBL/GenBank/DDBJ databases">
        <title>Sequencing the genomes of 1000 actinobacteria strains.</title>
        <authorList>
            <person name="Klenk H.-P."/>
        </authorList>
    </citation>
    <scope>NUCLEOTIDE SEQUENCE [LARGE SCALE GENOMIC DNA]</scope>
    <source>
        <strain evidence="1 2">DSM 44826</strain>
    </source>
</reference>
<dbReference type="AlphaFoldDB" id="A0A561UIB9"/>
<accession>A0A561UIB9</accession>
<evidence type="ECO:0000313" key="1">
    <source>
        <dbReference type="EMBL" id="TWF99131.1"/>
    </source>
</evidence>